<dbReference type="PANTHER" id="PTHR42085">
    <property type="entry name" value="F-BOX DOMAIN-CONTAINING PROTEIN"/>
    <property type="match status" value="1"/>
</dbReference>
<evidence type="ECO:0008006" key="4">
    <source>
        <dbReference type="Google" id="ProtNLM"/>
    </source>
</evidence>
<dbReference type="AlphaFoldDB" id="A0A2B7Y972"/>
<reference evidence="2 3" key="1">
    <citation type="submission" date="2017-10" db="EMBL/GenBank/DDBJ databases">
        <title>Comparative genomics in systemic dimorphic fungi from Ajellomycetaceae.</title>
        <authorList>
            <person name="Munoz J.F."/>
            <person name="Mcewen J.G."/>
            <person name="Clay O.K."/>
            <person name="Cuomo C.A."/>
        </authorList>
    </citation>
    <scope>NUCLEOTIDE SEQUENCE [LARGE SCALE GENOMIC DNA]</scope>
    <source>
        <strain evidence="2 3">UAMH5409</strain>
    </source>
</reference>
<proteinExistence type="predicted"/>
<name>A0A2B7Y972_9EURO</name>
<dbReference type="OrthoDB" id="62952at2759"/>
<dbReference type="InterPro" id="IPR038883">
    <property type="entry name" value="AN11006-like"/>
</dbReference>
<sequence>MPGPNSDENARGLNDGSQPEPENSALAVDSTKLSFLDLPLNVRCKIYRYACVPGKILVKPYLFLSISQNPYYTEHSANCGPVNFALMKTCKKIHDEIVPILYSENILIFIHPDAFQSIMSTNANFSKYFKHIRKVEIVFDYRYLRDIENDFRTEIDYAKLYIQSTPVRSVALRRSLIRVQELYDDISGISEACDESGGKAPPLSAAEANHKILMRNLRKFLWGHTLSFIRRHMLLTHLHLDFRMCYCCQGCCRLPTTAIRWGNVRFWVHGLPKFVTIAGVSPDEEKAIRDAINKQGPTYENTKDASWLLNIADSMDETYCNTRTSLRCLAISYLQNM</sequence>
<feature type="region of interest" description="Disordered" evidence="1">
    <location>
        <begin position="1"/>
        <end position="24"/>
    </location>
</feature>
<organism evidence="2 3">
    <name type="scientific">Helicocarpus griseus UAMH5409</name>
    <dbReference type="NCBI Taxonomy" id="1447875"/>
    <lineage>
        <taxon>Eukaryota</taxon>
        <taxon>Fungi</taxon>
        <taxon>Dikarya</taxon>
        <taxon>Ascomycota</taxon>
        <taxon>Pezizomycotina</taxon>
        <taxon>Eurotiomycetes</taxon>
        <taxon>Eurotiomycetidae</taxon>
        <taxon>Onygenales</taxon>
        <taxon>Ajellomycetaceae</taxon>
        <taxon>Helicocarpus</taxon>
    </lineage>
</organism>
<evidence type="ECO:0000313" key="3">
    <source>
        <dbReference type="Proteomes" id="UP000223968"/>
    </source>
</evidence>
<keyword evidence="3" id="KW-1185">Reference proteome</keyword>
<dbReference type="EMBL" id="PDNB01000009">
    <property type="protein sequence ID" value="PGH17639.1"/>
    <property type="molecule type" value="Genomic_DNA"/>
</dbReference>
<gene>
    <name evidence="2" type="ORF">AJ79_01001</name>
</gene>
<dbReference type="PANTHER" id="PTHR42085:SF2">
    <property type="entry name" value="F-BOX DOMAIN-CONTAINING PROTEIN"/>
    <property type="match status" value="1"/>
</dbReference>
<accession>A0A2B7Y972</accession>
<evidence type="ECO:0000313" key="2">
    <source>
        <dbReference type="EMBL" id="PGH17639.1"/>
    </source>
</evidence>
<evidence type="ECO:0000256" key="1">
    <source>
        <dbReference type="SAM" id="MobiDB-lite"/>
    </source>
</evidence>
<comment type="caution">
    <text evidence="2">The sequence shown here is derived from an EMBL/GenBank/DDBJ whole genome shotgun (WGS) entry which is preliminary data.</text>
</comment>
<protein>
    <recommendedName>
        <fullName evidence="4">F-box domain-containing protein</fullName>
    </recommendedName>
</protein>
<dbReference type="Proteomes" id="UP000223968">
    <property type="component" value="Unassembled WGS sequence"/>
</dbReference>